<dbReference type="PANTHER" id="PTHR41248">
    <property type="entry name" value="NORD PROTEIN"/>
    <property type="match status" value="1"/>
</dbReference>
<dbReference type="Pfam" id="PF11775">
    <property type="entry name" value="CobT_C"/>
    <property type="match status" value="1"/>
</dbReference>
<dbReference type="EMBL" id="UINC01146347">
    <property type="protein sequence ID" value="SVD37018.1"/>
    <property type="molecule type" value="Genomic_DNA"/>
</dbReference>
<dbReference type="SUPFAM" id="SSF53300">
    <property type="entry name" value="vWA-like"/>
    <property type="match status" value="1"/>
</dbReference>
<evidence type="ECO:0000259" key="1">
    <source>
        <dbReference type="PROSITE" id="PS50234"/>
    </source>
</evidence>
<protein>
    <recommendedName>
        <fullName evidence="1">VWFA domain-containing protein</fullName>
    </recommendedName>
</protein>
<dbReference type="InterPro" id="IPR025861">
    <property type="entry name" value="CobT_VWA_dom"/>
</dbReference>
<sequence length="258" mass="29488">AKQNRSWEFDLEEGILDASKLPRVVVNPFHSLSYKMEKEIEFKDTIVTLLIDNSGSMRGRPISVAAICADILSRTLERCSVKVEILGFTTKNWKGGKSREKWNLENKPRNPGRLNDLRHIIYKSADKPWRQSKKNLGLMLKEGLLKENIDGEALLWAFNRIAIRKEERKILMVISDGAPVDDSTLSVNSGDYLEKHLKQTVKWIEEDSNIEIVAVGIGHDVTRYYNKAIKIADVQELGDVMINQLTKLFSEKNNKTIH</sequence>
<feature type="non-terminal residue" evidence="2">
    <location>
        <position position="1"/>
    </location>
</feature>
<gene>
    <name evidence="2" type="ORF">METZ01_LOCUS389872</name>
</gene>
<dbReference type="Gene3D" id="3.40.50.410">
    <property type="entry name" value="von Willebrand factor, type A domain"/>
    <property type="match status" value="1"/>
</dbReference>
<reference evidence="2" key="1">
    <citation type="submission" date="2018-05" db="EMBL/GenBank/DDBJ databases">
        <authorList>
            <person name="Lanie J.A."/>
            <person name="Ng W.-L."/>
            <person name="Kazmierczak K.M."/>
            <person name="Andrzejewski T.M."/>
            <person name="Davidsen T.M."/>
            <person name="Wayne K.J."/>
            <person name="Tettelin H."/>
            <person name="Glass J.I."/>
            <person name="Rusch D."/>
            <person name="Podicherti R."/>
            <person name="Tsui H.-C.T."/>
            <person name="Winkler M.E."/>
        </authorList>
    </citation>
    <scope>NUCLEOTIDE SEQUENCE</scope>
</reference>
<name>A0A382UTJ7_9ZZZZ</name>
<accession>A0A382UTJ7</accession>
<dbReference type="PANTHER" id="PTHR41248:SF1">
    <property type="entry name" value="NORD PROTEIN"/>
    <property type="match status" value="1"/>
</dbReference>
<evidence type="ECO:0000313" key="2">
    <source>
        <dbReference type="EMBL" id="SVD37018.1"/>
    </source>
</evidence>
<dbReference type="InterPro" id="IPR036465">
    <property type="entry name" value="vWFA_dom_sf"/>
</dbReference>
<dbReference type="InterPro" id="IPR002035">
    <property type="entry name" value="VWF_A"/>
</dbReference>
<dbReference type="SMART" id="SM00327">
    <property type="entry name" value="VWA"/>
    <property type="match status" value="1"/>
</dbReference>
<dbReference type="InterPro" id="IPR051928">
    <property type="entry name" value="NorD/CobT"/>
</dbReference>
<dbReference type="AlphaFoldDB" id="A0A382UTJ7"/>
<dbReference type="PROSITE" id="PS50234">
    <property type="entry name" value="VWFA"/>
    <property type="match status" value="1"/>
</dbReference>
<dbReference type="CDD" id="cd01454">
    <property type="entry name" value="vWA_norD_type"/>
    <property type="match status" value="1"/>
</dbReference>
<proteinExistence type="predicted"/>
<organism evidence="2">
    <name type="scientific">marine metagenome</name>
    <dbReference type="NCBI Taxonomy" id="408172"/>
    <lineage>
        <taxon>unclassified sequences</taxon>
        <taxon>metagenomes</taxon>
        <taxon>ecological metagenomes</taxon>
    </lineage>
</organism>
<feature type="domain" description="VWFA" evidence="1">
    <location>
        <begin position="46"/>
        <end position="258"/>
    </location>
</feature>